<proteinExistence type="predicted"/>
<protein>
    <submittedName>
        <fullName evidence="1">Uncharacterized protein</fullName>
    </submittedName>
</protein>
<gene>
    <name evidence="1" type="ORF">XELAEV_18016007mg</name>
</gene>
<name>A0A974DKQ5_XENLA</name>
<evidence type="ECO:0000313" key="1">
    <source>
        <dbReference type="EMBL" id="OCT92940.1"/>
    </source>
</evidence>
<organism evidence="1 2">
    <name type="scientific">Xenopus laevis</name>
    <name type="common">African clawed frog</name>
    <dbReference type="NCBI Taxonomy" id="8355"/>
    <lineage>
        <taxon>Eukaryota</taxon>
        <taxon>Metazoa</taxon>
        <taxon>Chordata</taxon>
        <taxon>Craniata</taxon>
        <taxon>Vertebrata</taxon>
        <taxon>Euteleostomi</taxon>
        <taxon>Amphibia</taxon>
        <taxon>Batrachia</taxon>
        <taxon>Anura</taxon>
        <taxon>Pipoidea</taxon>
        <taxon>Pipidae</taxon>
        <taxon>Xenopodinae</taxon>
        <taxon>Xenopus</taxon>
        <taxon>Xenopus</taxon>
    </lineage>
</organism>
<sequence>MTLLFALDLVLSHYKIRTYWMLLQGAPYPPAHKECYCILNKNLVSSSSVLHRISHCSCDGSMIAPVALPLSPCGK</sequence>
<evidence type="ECO:0000313" key="2">
    <source>
        <dbReference type="Proteomes" id="UP000694892"/>
    </source>
</evidence>
<dbReference type="EMBL" id="CM004469">
    <property type="protein sequence ID" value="OCT92940.1"/>
    <property type="molecule type" value="Genomic_DNA"/>
</dbReference>
<accession>A0A974DKQ5</accession>
<dbReference type="Proteomes" id="UP000694892">
    <property type="component" value="Chromosome 2S"/>
</dbReference>
<reference evidence="2" key="1">
    <citation type="journal article" date="2016" name="Nature">
        <title>Genome evolution in the allotetraploid frog Xenopus laevis.</title>
        <authorList>
            <person name="Session A.M."/>
            <person name="Uno Y."/>
            <person name="Kwon T."/>
            <person name="Chapman J.A."/>
            <person name="Toyoda A."/>
            <person name="Takahashi S."/>
            <person name="Fukui A."/>
            <person name="Hikosaka A."/>
            <person name="Suzuki A."/>
            <person name="Kondo M."/>
            <person name="van Heeringen S.J."/>
            <person name="Quigley I."/>
            <person name="Heinz S."/>
            <person name="Ogino H."/>
            <person name="Ochi H."/>
            <person name="Hellsten U."/>
            <person name="Lyons J.B."/>
            <person name="Simakov O."/>
            <person name="Putnam N."/>
            <person name="Stites J."/>
            <person name="Kuroki Y."/>
            <person name="Tanaka T."/>
            <person name="Michiue T."/>
            <person name="Watanabe M."/>
            <person name="Bogdanovic O."/>
            <person name="Lister R."/>
            <person name="Georgiou G."/>
            <person name="Paranjpe S.S."/>
            <person name="van Kruijsbergen I."/>
            <person name="Shu S."/>
            <person name="Carlson J."/>
            <person name="Kinoshita T."/>
            <person name="Ohta Y."/>
            <person name="Mawaribuchi S."/>
            <person name="Jenkins J."/>
            <person name="Grimwood J."/>
            <person name="Schmutz J."/>
            <person name="Mitros T."/>
            <person name="Mozaffari S.V."/>
            <person name="Suzuki Y."/>
            <person name="Haramoto Y."/>
            <person name="Yamamoto T.S."/>
            <person name="Takagi C."/>
            <person name="Heald R."/>
            <person name="Miller K."/>
            <person name="Haudenschild C."/>
            <person name="Kitzman J."/>
            <person name="Nakayama T."/>
            <person name="Izutsu Y."/>
            <person name="Robert J."/>
            <person name="Fortriede J."/>
            <person name="Burns K."/>
            <person name="Lotay V."/>
            <person name="Karimi K."/>
            <person name="Yasuoka Y."/>
            <person name="Dichmann D.S."/>
            <person name="Flajnik M.F."/>
            <person name="Houston D.W."/>
            <person name="Shendure J."/>
            <person name="DuPasquier L."/>
            <person name="Vize P.D."/>
            <person name="Zorn A.M."/>
            <person name="Ito M."/>
            <person name="Marcotte E.M."/>
            <person name="Wallingford J.B."/>
            <person name="Ito Y."/>
            <person name="Asashima M."/>
            <person name="Ueno N."/>
            <person name="Matsuda Y."/>
            <person name="Veenstra G.J."/>
            <person name="Fujiyama A."/>
            <person name="Harland R.M."/>
            <person name="Taira M."/>
            <person name="Rokhsar D.S."/>
        </authorList>
    </citation>
    <scope>NUCLEOTIDE SEQUENCE [LARGE SCALE GENOMIC DNA]</scope>
    <source>
        <strain evidence="2">J</strain>
    </source>
</reference>
<dbReference type="AlphaFoldDB" id="A0A974DKQ5"/>